<sequence>MLLAVLVALNEMAGEQAALALQPQTQHARAVVSYLEVAASSHAAQVNVLAEVKPRWQSTIKAFVRGEVREIAATLREGNPVRKGQLLLSLQDSAYRAAVAEANNRLRRAEVEHLQAQRQAQQAQRNWQRAALGDAPDSPLTLHQPQLQAAQAELQAAQAALSDAKTQLAYTRVRAPYDGVIVSTSVNPGDAVEVGQPLVELLDSRRLDIPVLLDEQQWQLLAADWQDRQAEVQNIRGDQHWPARMERQGGQVERDSRLRRLYLSVEQPGVLSATAQPQVALLPGEFVRVQLPGRRFDTLLRVPQSAHTRDGFVWYLDRDDRLRRYRVQPLFADQEAPYLPPPATDRDGKPHGAAQVWRIVLTPLASFVPGTQVTAEPGRVDAVADVGLAAGATR</sequence>
<dbReference type="Gene3D" id="1.10.287.470">
    <property type="entry name" value="Helix hairpin bin"/>
    <property type="match status" value="1"/>
</dbReference>
<evidence type="ECO:0000313" key="5">
    <source>
        <dbReference type="Proteomes" id="UP000242849"/>
    </source>
</evidence>
<reference evidence="5" key="1">
    <citation type="submission" date="2016-10" db="EMBL/GenBank/DDBJ databases">
        <authorList>
            <person name="Varghese N."/>
            <person name="Submissions S."/>
        </authorList>
    </citation>
    <scope>NUCLEOTIDE SEQUENCE [LARGE SCALE GENOMIC DNA]</scope>
    <source>
        <strain evidence="5">DSM 12111</strain>
    </source>
</reference>
<organism evidence="4 5">
    <name type="scientific">Pseudomonas anguilliseptica</name>
    <dbReference type="NCBI Taxonomy" id="53406"/>
    <lineage>
        <taxon>Bacteria</taxon>
        <taxon>Pseudomonadati</taxon>
        <taxon>Pseudomonadota</taxon>
        <taxon>Gammaproteobacteria</taxon>
        <taxon>Pseudomonadales</taxon>
        <taxon>Pseudomonadaceae</taxon>
        <taxon>Pseudomonas</taxon>
    </lineage>
</organism>
<dbReference type="Proteomes" id="UP000242849">
    <property type="component" value="Unassembled WGS sequence"/>
</dbReference>
<name>A0A1H4ZRZ8_PSEAG</name>
<proteinExistence type="inferred from homology"/>
<feature type="compositionally biased region" description="Low complexity" evidence="2">
    <location>
        <begin position="117"/>
        <end position="131"/>
    </location>
</feature>
<evidence type="ECO:0000259" key="3">
    <source>
        <dbReference type="Pfam" id="PF25973"/>
    </source>
</evidence>
<feature type="region of interest" description="Disordered" evidence="2">
    <location>
        <begin position="117"/>
        <end position="138"/>
    </location>
</feature>
<evidence type="ECO:0000256" key="2">
    <source>
        <dbReference type="SAM" id="MobiDB-lite"/>
    </source>
</evidence>
<dbReference type="GO" id="GO:1990281">
    <property type="term" value="C:efflux pump complex"/>
    <property type="evidence" value="ECO:0007669"/>
    <property type="project" value="TreeGrafter"/>
</dbReference>
<dbReference type="OrthoDB" id="9806939at2"/>
<dbReference type="Pfam" id="PF25973">
    <property type="entry name" value="BSH_CzcB"/>
    <property type="match status" value="1"/>
</dbReference>
<dbReference type="AlphaFoldDB" id="A0A1H4ZRZ8"/>
<dbReference type="PANTHER" id="PTHR30469">
    <property type="entry name" value="MULTIDRUG RESISTANCE PROTEIN MDTA"/>
    <property type="match status" value="1"/>
</dbReference>
<dbReference type="Gene3D" id="2.40.50.100">
    <property type="match status" value="1"/>
</dbReference>
<protein>
    <submittedName>
        <fullName evidence="4">RND family efflux transporter, MFP subunit</fullName>
    </submittedName>
</protein>
<dbReference type="Gene3D" id="2.40.30.170">
    <property type="match status" value="1"/>
</dbReference>
<comment type="similarity">
    <text evidence="1">Belongs to the membrane fusion protein (MFP) (TC 8.A.1) family.</text>
</comment>
<dbReference type="GO" id="GO:0015562">
    <property type="term" value="F:efflux transmembrane transporter activity"/>
    <property type="evidence" value="ECO:0007669"/>
    <property type="project" value="TreeGrafter"/>
</dbReference>
<accession>A0A1H4ZRZ8</accession>
<dbReference type="InterPro" id="IPR006143">
    <property type="entry name" value="RND_pump_MFP"/>
</dbReference>
<keyword evidence="5" id="KW-1185">Reference proteome</keyword>
<dbReference type="SUPFAM" id="SSF111369">
    <property type="entry name" value="HlyD-like secretion proteins"/>
    <property type="match status" value="1"/>
</dbReference>
<dbReference type="PANTHER" id="PTHR30469:SF15">
    <property type="entry name" value="HLYD FAMILY OF SECRETION PROTEINS"/>
    <property type="match status" value="1"/>
</dbReference>
<dbReference type="STRING" id="53406.SAMN05421553_2459"/>
<gene>
    <name evidence="4" type="ORF">SAMN05421553_2459</name>
</gene>
<feature type="domain" description="CzcB-like barrel-sandwich hybrid" evidence="3">
    <location>
        <begin position="60"/>
        <end position="199"/>
    </location>
</feature>
<dbReference type="RefSeq" id="WP_090380938.1">
    <property type="nucleotide sequence ID" value="NZ_CP156749.1"/>
</dbReference>
<dbReference type="NCBIfam" id="TIGR01730">
    <property type="entry name" value="RND_mfp"/>
    <property type="match status" value="1"/>
</dbReference>
<dbReference type="InterPro" id="IPR058647">
    <property type="entry name" value="BSH_CzcB-like"/>
</dbReference>
<evidence type="ECO:0000313" key="4">
    <source>
        <dbReference type="EMBL" id="SED32655.1"/>
    </source>
</evidence>
<dbReference type="EMBL" id="FNSC01000001">
    <property type="protein sequence ID" value="SED32655.1"/>
    <property type="molecule type" value="Genomic_DNA"/>
</dbReference>
<evidence type="ECO:0000256" key="1">
    <source>
        <dbReference type="ARBA" id="ARBA00009477"/>
    </source>
</evidence>